<evidence type="ECO:0000313" key="18">
    <source>
        <dbReference type="Proteomes" id="UP000285236"/>
    </source>
</evidence>
<gene>
    <name evidence="15" type="ORF">DWW35_09375</name>
    <name evidence="16" type="ORF">DXA63_04700</name>
    <name evidence="14" type="ORF">DXC61_05330</name>
    <name evidence="13" type="ORF">F7D31_14215</name>
    <name evidence="12" type="ORF">F7D59_04745</name>
    <name evidence="11" type="ORF">F7D74_07070</name>
    <name evidence="10" type="ORF">F7D90_14385</name>
    <name evidence="8" type="ORF">KSW80_06445</name>
    <name evidence="9" type="ORF">NNC68_00370</name>
</gene>
<dbReference type="Proteomes" id="UP000421408">
    <property type="component" value="Unassembled WGS sequence"/>
</dbReference>
<feature type="binding site" evidence="7">
    <location>
        <position position="132"/>
    </location>
    <ligand>
        <name>Zn(2+)</name>
        <dbReference type="ChEBI" id="CHEBI:29105"/>
    </ligand>
</feature>
<dbReference type="EMBL" id="VZCC01000042">
    <property type="protein sequence ID" value="MQN83740.1"/>
    <property type="molecule type" value="Genomic_DNA"/>
</dbReference>
<dbReference type="Proteomes" id="UP000421283">
    <property type="component" value="Unassembled WGS sequence"/>
</dbReference>
<dbReference type="GO" id="GO:0045892">
    <property type="term" value="P:negative regulation of DNA-templated transcription"/>
    <property type="evidence" value="ECO:0007669"/>
    <property type="project" value="TreeGrafter"/>
</dbReference>
<evidence type="ECO:0000313" key="20">
    <source>
        <dbReference type="Proteomes" id="UP000420635"/>
    </source>
</evidence>
<dbReference type="EMBL" id="QSSA01000009">
    <property type="protein sequence ID" value="RGL62271.1"/>
    <property type="molecule type" value="Genomic_DNA"/>
</dbReference>
<protein>
    <submittedName>
        <fullName evidence="11">Transcriptional repressor</fullName>
    </submittedName>
</protein>
<dbReference type="GO" id="GO:0003700">
    <property type="term" value="F:DNA-binding transcription factor activity"/>
    <property type="evidence" value="ECO:0007669"/>
    <property type="project" value="InterPro"/>
</dbReference>
<keyword evidence="3 7" id="KW-0862">Zinc</keyword>
<comment type="caution">
    <text evidence="11">The sequence shown here is derived from an EMBL/GenBank/DDBJ whole genome shotgun (WGS) entry which is preliminary data.</text>
</comment>
<comment type="similarity">
    <text evidence="1">Belongs to the Fur family.</text>
</comment>
<dbReference type="EMBL" id="JANDWU010000001">
    <property type="protein sequence ID" value="MCP9547934.1"/>
    <property type="molecule type" value="Genomic_DNA"/>
</dbReference>
<reference evidence="17 18" key="1">
    <citation type="submission" date="2018-08" db="EMBL/GenBank/DDBJ databases">
        <title>A genome reference for cultivated species of the human gut microbiota.</title>
        <authorList>
            <person name="Zou Y."/>
            <person name="Xue W."/>
            <person name="Luo G."/>
        </authorList>
    </citation>
    <scope>NUCLEOTIDE SEQUENCE [LARGE SCALE GENOMIC DNA]</scope>
    <source>
        <strain evidence="15 18">AF15-25</strain>
        <strain evidence="16 19">OF03-3</strain>
        <strain evidence="14 17">TF06-40</strain>
    </source>
</reference>
<dbReference type="Proteomes" id="UP001196316">
    <property type="component" value="Unassembled WGS sequence"/>
</dbReference>
<sequence length="149" mass="17001">MKQTEAYQRLVEKGIRPSLQRIAIMDWLIKHPTHPTIEDVYKGLAESIPTLSKTTVYNTLRMLSEHNAAQMITIDEHRVCYDGNIKSHVHFYCRNCGKVIDFFGEPAPKVEPGKEIEGNIVLEEQLYYRGICAECAKKGVKSPLTETVH</sequence>
<evidence type="ECO:0000313" key="19">
    <source>
        <dbReference type="Proteomes" id="UP000285604"/>
    </source>
</evidence>
<keyword evidence="5" id="KW-0238">DNA-binding</keyword>
<evidence type="ECO:0000313" key="12">
    <source>
        <dbReference type="EMBL" id="MQN89183.1"/>
    </source>
</evidence>
<dbReference type="Proteomes" id="UP001205506">
    <property type="component" value="Unassembled WGS sequence"/>
</dbReference>
<dbReference type="RefSeq" id="WP_117693059.1">
    <property type="nucleotide sequence ID" value="NZ_CAXTHI010000002.1"/>
</dbReference>
<feature type="binding site" evidence="7">
    <location>
        <position position="93"/>
    </location>
    <ligand>
        <name>Zn(2+)</name>
        <dbReference type="ChEBI" id="CHEBI:29105"/>
    </ligand>
</feature>
<evidence type="ECO:0000313" key="13">
    <source>
        <dbReference type="EMBL" id="MQO93791.1"/>
    </source>
</evidence>
<dbReference type="Proteomes" id="UP000285604">
    <property type="component" value="Unassembled WGS sequence"/>
</dbReference>
<accession>A0A3E4SK75</accession>
<dbReference type="InterPro" id="IPR036388">
    <property type="entry name" value="WH-like_DNA-bd_sf"/>
</dbReference>
<comment type="cofactor">
    <cofactor evidence="7">
        <name>Zn(2+)</name>
        <dbReference type="ChEBI" id="CHEBI:29105"/>
    </cofactor>
    <text evidence="7">Binds 1 zinc ion per subunit.</text>
</comment>
<dbReference type="Proteomes" id="UP000420635">
    <property type="component" value="Unassembled WGS sequence"/>
</dbReference>
<reference evidence="21 22" key="2">
    <citation type="submission" date="2019-09" db="EMBL/GenBank/DDBJ databases">
        <title>Distinct polysaccharide growth profiles of human intestinal Prevotella copri isolates.</title>
        <authorList>
            <person name="Fehlner-Peach H."/>
            <person name="Magnabosco C."/>
            <person name="Raghavan V."/>
            <person name="Scher J.U."/>
            <person name="Tett A."/>
            <person name="Cox L.M."/>
            <person name="Gottsegen C."/>
            <person name="Watters A."/>
            <person name="Wiltshire- Gordon J.D."/>
            <person name="Segata N."/>
            <person name="Bonneau R."/>
            <person name="Littman D.R."/>
        </authorList>
    </citation>
    <scope>NUCLEOTIDE SEQUENCE [LARGE SCALE GENOMIC DNA]</scope>
    <source>
        <strain evidence="23">iAA108</strain>
        <strain evidence="21">iAP146</strain>
        <strain evidence="22">iAU3127</strain>
        <strain evidence="13">IAU3127</strain>
        <strain evidence="12">IP54</strain>
    </source>
</reference>
<evidence type="ECO:0000313" key="17">
    <source>
        <dbReference type="Proteomes" id="UP000261187"/>
    </source>
</evidence>
<evidence type="ECO:0000313" key="11">
    <source>
        <dbReference type="EMBL" id="MQN83740.1"/>
    </source>
</evidence>
<feature type="binding site" evidence="7">
    <location>
        <position position="96"/>
    </location>
    <ligand>
        <name>Zn(2+)</name>
        <dbReference type="ChEBI" id="CHEBI:29105"/>
    </ligand>
</feature>
<dbReference type="Pfam" id="PF01475">
    <property type="entry name" value="FUR"/>
    <property type="match status" value="1"/>
</dbReference>
<reference evidence="8" key="3">
    <citation type="submission" date="2021-06" db="EMBL/GenBank/DDBJ databases">
        <title>Collection of gut derived symbiotic bacterial strains cultured from healthy donors.</title>
        <authorList>
            <person name="Lin H."/>
            <person name="Littmann E."/>
            <person name="Pamer E.G."/>
        </authorList>
    </citation>
    <scope>NUCLEOTIDE SEQUENCE</scope>
    <source>
        <strain evidence="8">MSK.21.60</strain>
    </source>
</reference>
<evidence type="ECO:0000313" key="22">
    <source>
        <dbReference type="Proteomes" id="UP000421283"/>
    </source>
</evidence>
<dbReference type="GO" id="GO:1900376">
    <property type="term" value="P:regulation of secondary metabolite biosynthetic process"/>
    <property type="evidence" value="ECO:0007669"/>
    <property type="project" value="TreeGrafter"/>
</dbReference>
<evidence type="ECO:0000256" key="3">
    <source>
        <dbReference type="ARBA" id="ARBA00022833"/>
    </source>
</evidence>
<evidence type="ECO:0000313" key="15">
    <source>
        <dbReference type="EMBL" id="RGU96309.1"/>
    </source>
</evidence>
<dbReference type="InterPro" id="IPR002481">
    <property type="entry name" value="FUR"/>
</dbReference>
<evidence type="ECO:0000256" key="6">
    <source>
        <dbReference type="ARBA" id="ARBA00023163"/>
    </source>
</evidence>
<evidence type="ECO:0000256" key="7">
    <source>
        <dbReference type="PIRSR" id="PIRSR602481-1"/>
    </source>
</evidence>
<evidence type="ECO:0000313" key="8">
    <source>
        <dbReference type="EMBL" id="MBV3408038.1"/>
    </source>
</evidence>
<dbReference type="EMBL" id="VZBQ01000052">
    <property type="protein sequence ID" value="MQN89183.1"/>
    <property type="molecule type" value="Genomic_DNA"/>
</dbReference>
<evidence type="ECO:0000313" key="10">
    <source>
        <dbReference type="EMBL" id="MQN33106.1"/>
    </source>
</evidence>
<dbReference type="EMBL" id="JAHOEP010000013">
    <property type="protein sequence ID" value="MBV3408038.1"/>
    <property type="molecule type" value="Genomic_DNA"/>
</dbReference>
<dbReference type="CDD" id="cd07153">
    <property type="entry name" value="Fur_like"/>
    <property type="match status" value="1"/>
</dbReference>
<evidence type="ECO:0000313" key="21">
    <source>
        <dbReference type="Proteomes" id="UP000420707"/>
    </source>
</evidence>
<dbReference type="Proteomes" id="UP000420707">
    <property type="component" value="Unassembled WGS sequence"/>
</dbReference>
<dbReference type="Gene3D" id="3.30.1490.190">
    <property type="match status" value="1"/>
</dbReference>
<keyword evidence="6" id="KW-0804">Transcription</keyword>
<dbReference type="EMBL" id="VZCR01000095">
    <property type="protein sequence ID" value="MQN33106.1"/>
    <property type="molecule type" value="Genomic_DNA"/>
</dbReference>
<evidence type="ECO:0000256" key="4">
    <source>
        <dbReference type="ARBA" id="ARBA00023015"/>
    </source>
</evidence>
<dbReference type="InterPro" id="IPR043135">
    <property type="entry name" value="Fur_C"/>
</dbReference>
<evidence type="ECO:0000313" key="16">
    <source>
        <dbReference type="EMBL" id="RGX96774.1"/>
    </source>
</evidence>
<dbReference type="AlphaFoldDB" id="A0A3E4SK75"/>
<evidence type="ECO:0000256" key="2">
    <source>
        <dbReference type="ARBA" id="ARBA00022491"/>
    </source>
</evidence>
<dbReference type="GO" id="GO:0008270">
    <property type="term" value="F:zinc ion binding"/>
    <property type="evidence" value="ECO:0007669"/>
    <property type="project" value="TreeGrafter"/>
</dbReference>
<reference evidence="11" key="5">
    <citation type="submission" date="2022-12" db="EMBL/GenBank/DDBJ databases">
        <title>Distinct polysaccharide growth profiles of human intestinal Prevotella copri isolates.</title>
        <authorList>
            <person name="Fehlner-Peach H."/>
            <person name="Magnabosco C."/>
            <person name="Raghavan V."/>
            <person name="Scher J.U."/>
            <person name="Tett A."/>
            <person name="Cox L.M."/>
            <person name="Gottsegen C."/>
            <person name="Watters A."/>
            <person name="Wiltshire- Gordon J.D."/>
            <person name="Segata N."/>
            <person name="Bonneau R."/>
            <person name="Littman D.R."/>
        </authorList>
    </citation>
    <scope>NUCLEOTIDE SEQUENCE</scope>
    <source>
        <strain evidence="11">IAA108</strain>
        <strain evidence="10">IAP146</strain>
        <strain evidence="20">iP54</strain>
    </source>
</reference>
<feature type="binding site" evidence="7">
    <location>
        <position position="135"/>
    </location>
    <ligand>
        <name>Zn(2+)</name>
        <dbReference type="ChEBI" id="CHEBI:29105"/>
    </ligand>
</feature>
<keyword evidence="7" id="KW-0479">Metal-binding</keyword>
<dbReference type="Gene3D" id="1.10.10.10">
    <property type="entry name" value="Winged helix-like DNA-binding domain superfamily/Winged helix DNA-binding domain"/>
    <property type="match status" value="1"/>
</dbReference>
<dbReference type="GO" id="GO:0000976">
    <property type="term" value="F:transcription cis-regulatory region binding"/>
    <property type="evidence" value="ECO:0007669"/>
    <property type="project" value="TreeGrafter"/>
</dbReference>
<dbReference type="InterPro" id="IPR036390">
    <property type="entry name" value="WH_DNA-bd_sf"/>
</dbReference>
<name>A0A3E4SK75_9BACT</name>
<dbReference type="Proteomes" id="UP000285236">
    <property type="component" value="Unassembled WGS sequence"/>
</dbReference>
<evidence type="ECO:0000313" key="9">
    <source>
        <dbReference type="EMBL" id="MCP9547934.1"/>
    </source>
</evidence>
<evidence type="ECO:0000313" key="23">
    <source>
        <dbReference type="Proteomes" id="UP000421408"/>
    </source>
</evidence>
<organism evidence="11 23">
    <name type="scientific">Segatella copri</name>
    <dbReference type="NCBI Taxonomy" id="165179"/>
    <lineage>
        <taxon>Bacteria</taxon>
        <taxon>Pseudomonadati</taxon>
        <taxon>Bacteroidota</taxon>
        <taxon>Bacteroidia</taxon>
        <taxon>Bacteroidales</taxon>
        <taxon>Prevotellaceae</taxon>
        <taxon>Segatella</taxon>
    </lineage>
</organism>
<keyword evidence="4" id="KW-0805">Transcription regulation</keyword>
<dbReference type="SUPFAM" id="SSF46785">
    <property type="entry name" value="Winged helix' DNA-binding domain"/>
    <property type="match status" value="1"/>
</dbReference>
<evidence type="ECO:0000256" key="5">
    <source>
        <dbReference type="ARBA" id="ARBA00023125"/>
    </source>
</evidence>
<dbReference type="EMBL" id="VZAP01000173">
    <property type="protein sequence ID" value="MQO93791.1"/>
    <property type="molecule type" value="Genomic_DNA"/>
</dbReference>
<reference evidence="9" key="4">
    <citation type="submission" date="2022-07" db="EMBL/GenBank/DDBJ databases">
        <title>Prevotella copri.</title>
        <authorList>
            <person name="Yang C."/>
        </authorList>
    </citation>
    <scope>NUCLEOTIDE SEQUENCE</scope>
    <source>
        <strain evidence="9">HF1805</strain>
    </source>
</reference>
<evidence type="ECO:0000313" key="14">
    <source>
        <dbReference type="EMBL" id="RGL62271.1"/>
    </source>
</evidence>
<dbReference type="PANTHER" id="PTHR33202">
    <property type="entry name" value="ZINC UPTAKE REGULATION PROTEIN"/>
    <property type="match status" value="1"/>
</dbReference>
<evidence type="ECO:0000256" key="1">
    <source>
        <dbReference type="ARBA" id="ARBA00007957"/>
    </source>
</evidence>
<dbReference type="PANTHER" id="PTHR33202:SF8">
    <property type="entry name" value="PEROXIDE-RESPONSIVE REPRESSOR PERR"/>
    <property type="match status" value="1"/>
</dbReference>
<proteinExistence type="inferred from homology"/>
<dbReference type="Proteomes" id="UP000261187">
    <property type="component" value="Unassembled WGS sequence"/>
</dbReference>
<keyword evidence="2" id="KW-0678">Repressor</keyword>
<dbReference type="EMBL" id="QSCI01000012">
    <property type="protein sequence ID" value="RGX96774.1"/>
    <property type="molecule type" value="Genomic_DNA"/>
</dbReference>
<dbReference type="EMBL" id="QRYP01000024">
    <property type="protein sequence ID" value="RGU96309.1"/>
    <property type="molecule type" value="Genomic_DNA"/>
</dbReference>